<evidence type="ECO:0000313" key="10">
    <source>
        <dbReference type="Proteomes" id="UP000215694"/>
    </source>
</evidence>
<dbReference type="PANTHER" id="PTHR11051">
    <property type="entry name" value="GLYCOSYL HYDROLASE-RELATED"/>
    <property type="match status" value="1"/>
</dbReference>
<dbReference type="PIRSF" id="PIRSF036289">
    <property type="entry name" value="Glycosyl_hydrolase_malt_phosph"/>
    <property type="match status" value="1"/>
</dbReference>
<protein>
    <submittedName>
        <fullName evidence="9">Glycoside hydrolase family 65 protein</fullName>
    </submittedName>
</protein>
<dbReference type="Gene3D" id="2.70.98.40">
    <property type="entry name" value="Glycoside hydrolase, family 65, N-terminal domain"/>
    <property type="match status" value="1"/>
</dbReference>
<feature type="domain" description="Glycoside hydrolase family 65 central catalytic" evidence="6">
    <location>
        <begin position="328"/>
        <end position="689"/>
    </location>
</feature>
<keyword evidence="10" id="KW-1185">Reference proteome</keyword>
<dbReference type="GO" id="GO:0030246">
    <property type="term" value="F:carbohydrate binding"/>
    <property type="evidence" value="ECO:0007669"/>
    <property type="project" value="InterPro"/>
</dbReference>
<dbReference type="InterPro" id="IPR005195">
    <property type="entry name" value="Glyco_hydro_65_M"/>
</dbReference>
<dbReference type="InterPro" id="IPR017045">
    <property type="entry name" value="Malt_Pase/Glycosyl_Hdrlase"/>
</dbReference>
<keyword evidence="2" id="KW-0328">Glycosyltransferase</keyword>
<reference evidence="9 10" key="1">
    <citation type="journal article" date="2017" name="Genome Announc.">
        <title>Draft Genome Sequence of Romboutsia weinsteinii sp. nov. Strain CCRI-19649(T) Isolated from Surface Water.</title>
        <authorList>
            <person name="Maheux A.F."/>
            <person name="Boudreau D.K."/>
            <person name="Berube E."/>
            <person name="Boissinot M."/>
            <person name="Cantin P."/>
            <person name="Raymond F."/>
            <person name="Corbeil J."/>
            <person name="Omar R.F."/>
            <person name="Bergeron M.G."/>
        </authorList>
    </citation>
    <scope>NUCLEOTIDE SEQUENCE [LARGE SCALE GENOMIC DNA]</scope>
    <source>
        <strain evidence="9 10">CCRI-19649</strain>
    </source>
</reference>
<dbReference type="Gene3D" id="2.60.420.10">
    <property type="entry name" value="Maltose phosphorylase, domain 3"/>
    <property type="match status" value="1"/>
</dbReference>
<evidence type="ECO:0000256" key="3">
    <source>
        <dbReference type="ARBA" id="ARBA00022679"/>
    </source>
</evidence>
<dbReference type="GO" id="GO:0004553">
    <property type="term" value="F:hydrolase activity, hydrolyzing O-glycosyl compounds"/>
    <property type="evidence" value="ECO:0007669"/>
    <property type="project" value="TreeGrafter"/>
</dbReference>
<evidence type="ECO:0000259" key="8">
    <source>
        <dbReference type="Pfam" id="PF03636"/>
    </source>
</evidence>
<dbReference type="InterPro" id="IPR037018">
    <property type="entry name" value="GH65_N"/>
</dbReference>
<accession>A0A371J6X3</accession>
<dbReference type="Pfam" id="PF03636">
    <property type="entry name" value="Glyco_hydro_65N"/>
    <property type="match status" value="1"/>
</dbReference>
<dbReference type="Gene3D" id="1.50.10.10">
    <property type="match status" value="1"/>
</dbReference>
<comment type="similarity">
    <text evidence="1">Belongs to the glycosyl hydrolase 65 family.</text>
</comment>
<feature type="binding site" evidence="5">
    <location>
        <begin position="362"/>
        <end position="363"/>
    </location>
    <ligand>
        <name>substrate</name>
    </ligand>
</feature>
<evidence type="ECO:0000256" key="2">
    <source>
        <dbReference type="ARBA" id="ARBA00022676"/>
    </source>
</evidence>
<organism evidence="9 10">
    <name type="scientific">Romboutsia weinsteinii</name>
    <dbReference type="NCBI Taxonomy" id="2020949"/>
    <lineage>
        <taxon>Bacteria</taxon>
        <taxon>Bacillati</taxon>
        <taxon>Bacillota</taxon>
        <taxon>Clostridia</taxon>
        <taxon>Peptostreptococcales</taxon>
        <taxon>Peptostreptococcaceae</taxon>
        <taxon>Romboutsia</taxon>
    </lineage>
</organism>
<dbReference type="InterPro" id="IPR008928">
    <property type="entry name" value="6-hairpin_glycosidase_sf"/>
</dbReference>
<dbReference type="SUPFAM" id="SSF48208">
    <property type="entry name" value="Six-hairpin glycosidases"/>
    <property type="match status" value="1"/>
</dbReference>
<feature type="domain" description="Glycoside hydrolase family 65 C-terminal" evidence="7">
    <location>
        <begin position="698"/>
        <end position="759"/>
    </location>
</feature>
<dbReference type="PANTHER" id="PTHR11051:SF8">
    <property type="entry name" value="PROTEIN-GLUCOSYLGALACTOSYLHYDROXYLYSINE GLUCOSIDASE"/>
    <property type="match status" value="1"/>
</dbReference>
<dbReference type="GO" id="GO:0016757">
    <property type="term" value="F:glycosyltransferase activity"/>
    <property type="evidence" value="ECO:0007669"/>
    <property type="project" value="UniProtKB-KW"/>
</dbReference>
<dbReference type="InterPro" id="IPR012341">
    <property type="entry name" value="6hp_glycosidase-like_sf"/>
</dbReference>
<dbReference type="EMBL" id="NOJY02000006">
    <property type="protein sequence ID" value="RDY28530.1"/>
    <property type="molecule type" value="Genomic_DNA"/>
</dbReference>
<dbReference type="InterPro" id="IPR005196">
    <property type="entry name" value="Glyco_hydro_65_N"/>
</dbReference>
<dbReference type="Pfam" id="PF03632">
    <property type="entry name" value="Glyco_hydro_65m"/>
    <property type="match status" value="1"/>
</dbReference>
<gene>
    <name evidence="9" type="ORF">CHL78_004910</name>
</gene>
<evidence type="ECO:0000256" key="4">
    <source>
        <dbReference type="PIRSR" id="PIRSR036289-50"/>
    </source>
</evidence>
<dbReference type="Pfam" id="PF03633">
    <property type="entry name" value="Glyco_hydro_65C"/>
    <property type="match status" value="1"/>
</dbReference>
<evidence type="ECO:0000259" key="6">
    <source>
        <dbReference type="Pfam" id="PF03632"/>
    </source>
</evidence>
<dbReference type="InterPro" id="IPR011013">
    <property type="entry name" value="Gal_mutarotase_sf_dom"/>
</dbReference>
<comment type="caution">
    <text evidence="9">The sequence shown here is derived from an EMBL/GenBank/DDBJ whole genome shotgun (WGS) entry which is preliminary data.</text>
</comment>
<dbReference type="AlphaFoldDB" id="A0A371J6X3"/>
<dbReference type="InterPro" id="IPR005194">
    <property type="entry name" value="Glyco_hydro_65_C"/>
</dbReference>
<evidence type="ECO:0000313" key="9">
    <source>
        <dbReference type="EMBL" id="RDY28530.1"/>
    </source>
</evidence>
<dbReference type="GO" id="GO:0005975">
    <property type="term" value="P:carbohydrate metabolic process"/>
    <property type="evidence" value="ECO:0007669"/>
    <property type="project" value="InterPro"/>
</dbReference>
<evidence type="ECO:0000259" key="7">
    <source>
        <dbReference type="Pfam" id="PF03633"/>
    </source>
</evidence>
<feature type="active site" description="Proton donor" evidence="4">
    <location>
        <position position="489"/>
    </location>
</feature>
<keyword evidence="3" id="KW-0808">Transferase</keyword>
<dbReference type="SUPFAM" id="SSF74650">
    <property type="entry name" value="Galactose mutarotase-like"/>
    <property type="match status" value="1"/>
</dbReference>
<proteinExistence type="inferred from homology"/>
<evidence type="ECO:0000256" key="5">
    <source>
        <dbReference type="PIRSR" id="PIRSR036289-51"/>
    </source>
</evidence>
<feature type="binding site" evidence="5">
    <location>
        <begin position="601"/>
        <end position="602"/>
    </location>
    <ligand>
        <name>substrate</name>
    </ligand>
</feature>
<name>A0A371J6X3_9FIRM</name>
<evidence type="ECO:0000256" key="1">
    <source>
        <dbReference type="ARBA" id="ARBA00006768"/>
    </source>
</evidence>
<feature type="domain" description="Glycoside hydrolase family 65 N-terminal" evidence="8">
    <location>
        <begin position="25"/>
        <end position="269"/>
    </location>
</feature>
<keyword evidence="9" id="KW-0378">Hydrolase</keyword>
<dbReference type="Proteomes" id="UP000215694">
    <property type="component" value="Unassembled WGS sequence"/>
</dbReference>
<sequence length="763" mass="88873">MNMNNLNINNWIIKHNLETLDYYSESETIFAQANGYFGTRGTLEEGCSQEIEGTFVNAFYDTEEIVYGEAAYGYAKNRQTQLLVPNSKTIYISIDGEVLDVEKSIIENHSRELDLKTGIINRSLKWRTNTGKEVLINTERLISMEYENLMAINLSLKPLNFSGEINIKSGIKRDKLNDIDENDPRVSGELKYSLNIYDKYCEKDLIIAKSKTNNSNLGLITSIINKVDNVIDREIEKSDESTDNNIYESINIKVVENEVCNLTKYCYYYFDKQDRLENEIDHKIKDFRELCKNNYGYYKESQEKYYNKFWENSDIVIDGDNEIQAAIRFNIFHLIQSVGKNGKTNIAAKGLTGDGYEGHYFWDTETYVIPHFIYTNPDIAKKLLEYRYSILSKAKDRAKEMSYKGALYPWRTICGEESSAYYPAGTAQIHINADIMYSIKKYYEVTEDLEFMISKGFEMLLETSRFYADYSDYIEGRGYCINGVTGPDEYCALVNNNTYTNMMVRYQLKFLVDFIESLKANDKKLYNDILSKFNVKIKEIKLFEDIYKNMYIHYDEEKGLIGQDDAFLNKKVWDFKNTPKENYPLLLNYHPMVIYKHQVIKQADLILSMLLIPENFTYEEKKANFDYYEKVTTHDSSLSECIHGIIANELGYEDMSYKFFENTVKTDLYDLHNNVKNGVHIASMAGSWQCIVFGFGGMRQIDGVLHFNPRLCDKFNKIEFKIRFKGRVIKVSIERDKTDYQLVSGKNITIVNNGEVIELVKLF</sequence>